<sequence>MQPGAAEGLITTSALRRSEPVMIDSTRLLPPGFGLSTDPVLFGVSEGLARLLPLPDDDFAALCQTGTGGEGAVLTLASVEPSAEADPAG</sequence>
<protein>
    <submittedName>
        <fullName evidence="1">Uncharacterized protein</fullName>
    </submittedName>
</protein>
<dbReference type="Proteomes" id="UP000002385">
    <property type="component" value="Chromosome"/>
</dbReference>
<organism evidence="1 2">
    <name type="scientific">Methylorubrum extorquens (strain CM4 / NCIMB 13688)</name>
    <name type="common">Methylobacterium extorquens</name>
    <dbReference type="NCBI Taxonomy" id="440085"/>
    <lineage>
        <taxon>Bacteria</taxon>
        <taxon>Pseudomonadati</taxon>
        <taxon>Pseudomonadota</taxon>
        <taxon>Alphaproteobacteria</taxon>
        <taxon>Hyphomicrobiales</taxon>
        <taxon>Methylobacteriaceae</taxon>
        <taxon>Methylorubrum</taxon>
    </lineage>
</organism>
<dbReference type="AlphaFoldDB" id="B7KTB2"/>
<dbReference type="HOGENOM" id="CLU_189116_0_0_5"/>
<evidence type="ECO:0000313" key="1">
    <source>
        <dbReference type="EMBL" id="ACK85732.1"/>
    </source>
</evidence>
<evidence type="ECO:0000313" key="2">
    <source>
        <dbReference type="Proteomes" id="UP000002385"/>
    </source>
</evidence>
<reference evidence="1 2" key="2">
    <citation type="journal article" date="2012" name="J. Bacteriol.">
        <title>Complete genome sequences of six strains of the genus Methylobacterium.</title>
        <authorList>
            <person name="Marx C.J."/>
            <person name="Bringel F."/>
            <person name="Chistoserdova L."/>
            <person name="Moulin L."/>
            <person name="Farhan Ul Haque M."/>
            <person name="Fleischman D.E."/>
            <person name="Gruffaz C."/>
            <person name="Jourand P."/>
            <person name="Knief C."/>
            <person name="Lee M.C."/>
            <person name="Muller E.E."/>
            <person name="Nadalig T."/>
            <person name="Peyraud R."/>
            <person name="Roselli S."/>
            <person name="Russ L."/>
            <person name="Goodwin L.A."/>
            <person name="Ivanova N."/>
            <person name="Kyrpides N."/>
            <person name="Lajus A."/>
            <person name="Land M.L."/>
            <person name="Medigue C."/>
            <person name="Mikhailova N."/>
            <person name="Nolan M."/>
            <person name="Woyke T."/>
            <person name="Stolyar S."/>
            <person name="Vorholt J.A."/>
            <person name="Vuilleumier S."/>
        </authorList>
    </citation>
    <scope>NUCLEOTIDE SEQUENCE [LARGE SCALE GENOMIC DNA]</scope>
    <source>
        <strain evidence="2">CM4 / NCIMB 13688</strain>
    </source>
</reference>
<dbReference type="KEGG" id="mch:Mchl_4967"/>
<name>B7KTB2_METC4</name>
<gene>
    <name evidence="1" type="ordered locus">Mchl_4967</name>
</gene>
<proteinExistence type="predicted"/>
<reference evidence="2" key="1">
    <citation type="submission" date="2008-12" db="EMBL/GenBank/DDBJ databases">
        <title>Complete sequence of chromosome of Methylobacterium chloromethanicum CM4.</title>
        <authorList>
            <consortium name="US DOE Joint Genome Institute"/>
            <person name="Lucas S."/>
            <person name="Copeland A."/>
            <person name="Lapidus A."/>
            <person name="Glavina del Rio T."/>
            <person name="Dalin E."/>
            <person name="Tice H."/>
            <person name="Bruce D."/>
            <person name="Goodwin L."/>
            <person name="Pitluck S."/>
            <person name="Chertkov O."/>
            <person name="Brettin T."/>
            <person name="Detter J.C."/>
            <person name="Han C."/>
            <person name="Larimer F."/>
            <person name="Land M."/>
            <person name="Hauser L."/>
            <person name="Kyrpides N."/>
            <person name="Mikhailova N."/>
            <person name="Marx C."/>
            <person name="Richardson P."/>
        </authorList>
    </citation>
    <scope>NUCLEOTIDE SEQUENCE [LARGE SCALE GENOMIC DNA]</scope>
    <source>
        <strain evidence="2">CM4 / NCIMB 13688</strain>
    </source>
</reference>
<dbReference type="EMBL" id="CP001298">
    <property type="protein sequence ID" value="ACK85732.1"/>
    <property type="molecule type" value="Genomic_DNA"/>
</dbReference>
<accession>B7KTB2</accession>